<evidence type="ECO:0008006" key="4">
    <source>
        <dbReference type="Google" id="ProtNLM"/>
    </source>
</evidence>
<gene>
    <name evidence="2" type="ordered locus">Dfer_1663</name>
</gene>
<keyword evidence="1" id="KW-0472">Membrane</keyword>
<dbReference type="KEGG" id="dfe:Dfer_1663"/>
<keyword evidence="3" id="KW-1185">Reference proteome</keyword>
<feature type="transmembrane region" description="Helical" evidence="1">
    <location>
        <begin position="180"/>
        <end position="201"/>
    </location>
</feature>
<dbReference type="EMBL" id="CP001619">
    <property type="protein sequence ID" value="ACT92905.1"/>
    <property type="molecule type" value="Genomic_DNA"/>
</dbReference>
<keyword evidence="1" id="KW-0812">Transmembrane</keyword>
<feature type="transmembrane region" description="Helical" evidence="1">
    <location>
        <begin position="45"/>
        <end position="65"/>
    </location>
</feature>
<organism evidence="2 3">
    <name type="scientific">Dyadobacter fermentans (strain ATCC 700827 / DSM 18053 / CIP 107007 / KCTC 52180 / NS114)</name>
    <dbReference type="NCBI Taxonomy" id="471854"/>
    <lineage>
        <taxon>Bacteria</taxon>
        <taxon>Pseudomonadati</taxon>
        <taxon>Bacteroidota</taxon>
        <taxon>Cytophagia</taxon>
        <taxon>Cytophagales</taxon>
        <taxon>Spirosomataceae</taxon>
        <taxon>Dyadobacter</taxon>
    </lineage>
</organism>
<proteinExistence type="predicted"/>
<keyword evidence="1" id="KW-1133">Transmembrane helix</keyword>
<sequence length="609" mass="69332">MERYFSWYQLTIVFNSGPPASAWKSNASVFTKSVCRSGNHPIMNIILRIVPAAVLCLVVAIYLVYNIFFSVNFPFQDDFLLIQFIEAISGQQIGVEGLLTELFRTFNDHKAVVPRLIALIDYTLTGHLHFRFYIFLVLANIIYIFSFVFIQFRKMQLPLYYFLPVPFLFFHPLFHDISGWALNGMQHTFLTAFTVTAILIASGRVRGGFYLAMFCCFLATFTHGNGVLSFPAIIFYYLCLKDLRKAGLTVVFMVICLVIYLAGYESGQAVDLPKSIGSFTLSFFGFIGSGMSMWSYPETLSMLWGLVITAFMIYLIVKVLMGYFKKDVVIRTGTAELLTLFVFIAVTSFVIALFRSWTGSTLASRFQIYAALSTVIFYVFLVDYLPFFRKKGVLATILVLSVGYWAYSYYRYTGVVANKKTTYLADVYNWTTNKNMFSVEKSIIRNGDFYLSPAYAKGFFRLPAPVVAERQLDSMFAATPEGEDFKVFLETWTVERPLREGNEIMEMFFLTSHDAPAPRALLSDRFLVLRSRDDNRIHLMCANPKIEGRKKVFTGRGYFQPGFNTLLRSDDLSPGGYDLGVLDVAGHNAPVFHRLDRQLQVADGRISLR</sequence>
<accession>C6VST3</accession>
<evidence type="ECO:0000313" key="2">
    <source>
        <dbReference type="EMBL" id="ACT92905.1"/>
    </source>
</evidence>
<protein>
    <recommendedName>
        <fullName evidence="4">Glycosyltransferase RgtA/B/C/D-like domain-containing protein</fullName>
    </recommendedName>
</protein>
<dbReference type="HOGENOM" id="CLU_035214_0_0_10"/>
<dbReference type="AlphaFoldDB" id="C6VST3"/>
<feature type="transmembrane region" description="Helical" evidence="1">
    <location>
        <begin position="157"/>
        <end position="174"/>
    </location>
</feature>
<dbReference type="STRING" id="471854.Dfer_1663"/>
<dbReference type="Proteomes" id="UP000002011">
    <property type="component" value="Chromosome"/>
</dbReference>
<feature type="transmembrane region" description="Helical" evidence="1">
    <location>
        <begin position="392"/>
        <end position="410"/>
    </location>
</feature>
<evidence type="ECO:0000313" key="3">
    <source>
        <dbReference type="Proteomes" id="UP000002011"/>
    </source>
</evidence>
<feature type="transmembrane region" description="Helical" evidence="1">
    <location>
        <begin position="130"/>
        <end position="150"/>
    </location>
</feature>
<name>C6VST3_DYAFD</name>
<feature type="transmembrane region" description="Helical" evidence="1">
    <location>
        <begin position="208"/>
        <end position="234"/>
    </location>
</feature>
<feature type="transmembrane region" description="Helical" evidence="1">
    <location>
        <begin position="246"/>
        <end position="264"/>
    </location>
</feature>
<reference evidence="2 3" key="1">
    <citation type="journal article" date="2009" name="Stand. Genomic Sci.">
        <title>Complete genome sequence of Dyadobacter fermentans type strain (NS114).</title>
        <authorList>
            <person name="Lang E."/>
            <person name="Lapidus A."/>
            <person name="Chertkov O."/>
            <person name="Brettin T."/>
            <person name="Detter J.C."/>
            <person name="Han C."/>
            <person name="Copeland A."/>
            <person name="Glavina Del Rio T."/>
            <person name="Nolan M."/>
            <person name="Chen F."/>
            <person name="Lucas S."/>
            <person name="Tice H."/>
            <person name="Cheng J.F."/>
            <person name="Land M."/>
            <person name="Hauser L."/>
            <person name="Chang Y.J."/>
            <person name="Jeffries C.D."/>
            <person name="Kopitz M."/>
            <person name="Bruce D."/>
            <person name="Goodwin L."/>
            <person name="Pitluck S."/>
            <person name="Ovchinnikova G."/>
            <person name="Pati A."/>
            <person name="Ivanova N."/>
            <person name="Mavrommatis K."/>
            <person name="Chen A."/>
            <person name="Palaniappan K."/>
            <person name="Chain P."/>
            <person name="Bristow J."/>
            <person name="Eisen J.A."/>
            <person name="Markowitz V."/>
            <person name="Hugenholtz P."/>
            <person name="Goker M."/>
            <person name="Rohde M."/>
            <person name="Kyrpides N.C."/>
            <person name="Klenk H.P."/>
        </authorList>
    </citation>
    <scope>NUCLEOTIDE SEQUENCE [LARGE SCALE GENOMIC DNA]</scope>
    <source>
        <strain evidence="3">ATCC 700827 / DSM 18053 / CIP 107007 / KCTC 52180 / NS114</strain>
    </source>
</reference>
<feature type="transmembrane region" description="Helical" evidence="1">
    <location>
        <begin position="335"/>
        <end position="354"/>
    </location>
</feature>
<evidence type="ECO:0000256" key="1">
    <source>
        <dbReference type="SAM" id="Phobius"/>
    </source>
</evidence>
<feature type="transmembrane region" description="Helical" evidence="1">
    <location>
        <begin position="302"/>
        <end position="323"/>
    </location>
</feature>
<feature type="transmembrane region" description="Helical" evidence="1">
    <location>
        <begin position="366"/>
        <end position="385"/>
    </location>
</feature>
<feature type="transmembrane region" description="Helical" evidence="1">
    <location>
        <begin position="276"/>
        <end position="296"/>
    </location>
</feature>
<dbReference type="eggNOG" id="ENOG502ZB5D">
    <property type="taxonomic scope" value="Bacteria"/>
</dbReference>